<dbReference type="PANTHER" id="PTHR10963">
    <property type="entry name" value="GLYCOSYL HYDROLASE-RELATED"/>
    <property type="match status" value="1"/>
</dbReference>
<sequence length="324" mass="37222">MPKLNLKFFFIKFLLISNLSFRIVGKLIFQDNFDTLDANVWLHESLNEAHLDEFQLYTDTKENSYSEHGILHIKPTLVVNEESDKFHPIRSARLSTKNSFSFTYGIIEFRARIPSGDWLFPALWLMPTNSQYGPWPTSGEIDVMESRGNRNLTDTQGNFVGVQQVSSTLHWGPRTDLDGWKLSHFSNNDNSCFSNAFHTYKTIWTPESISFHVDEEQIGITVPPEGGYWEMGDFNKDDLPNPWSNGTKSAPFDQSFYLIINLAVGGTHFFSDADNNEGGKPWKNTSPNAGLDFWKGRDQWLGTWNLATDDSHFLIDYVRVWDLE</sequence>
<keyword evidence="5" id="KW-1185">Reference proteome</keyword>
<proteinExistence type="inferred from homology"/>
<evidence type="ECO:0000313" key="5">
    <source>
        <dbReference type="Proteomes" id="UP001152799"/>
    </source>
</evidence>
<feature type="signal peptide" evidence="2">
    <location>
        <begin position="1"/>
        <end position="25"/>
    </location>
</feature>
<feature type="chain" id="PRO_5040229221" description="GH16 domain-containing protein" evidence="2">
    <location>
        <begin position="26"/>
        <end position="324"/>
    </location>
</feature>
<dbReference type="AlphaFoldDB" id="A0A9N9QPI5"/>
<dbReference type="SUPFAM" id="SSF49899">
    <property type="entry name" value="Concanavalin A-like lectins/glucanases"/>
    <property type="match status" value="1"/>
</dbReference>
<dbReference type="Pfam" id="PF00722">
    <property type="entry name" value="Glyco_hydro_16"/>
    <property type="match status" value="1"/>
</dbReference>
<feature type="domain" description="GH16" evidence="3">
    <location>
        <begin position="1"/>
        <end position="324"/>
    </location>
</feature>
<evidence type="ECO:0000256" key="1">
    <source>
        <dbReference type="ARBA" id="ARBA00006865"/>
    </source>
</evidence>
<dbReference type="GO" id="GO:0004553">
    <property type="term" value="F:hydrolase activity, hydrolyzing O-glycosyl compounds"/>
    <property type="evidence" value="ECO:0007669"/>
    <property type="project" value="InterPro"/>
</dbReference>
<comment type="similarity">
    <text evidence="1">Belongs to the glycosyl hydrolase 16 family.</text>
</comment>
<dbReference type="Gene3D" id="2.60.120.200">
    <property type="match status" value="1"/>
</dbReference>
<dbReference type="Proteomes" id="UP001152799">
    <property type="component" value="Chromosome 3"/>
</dbReference>
<dbReference type="InterPro" id="IPR000757">
    <property type="entry name" value="Beta-glucanase-like"/>
</dbReference>
<dbReference type="InterPro" id="IPR050546">
    <property type="entry name" value="Glycosyl_Hydrlase_16"/>
</dbReference>
<dbReference type="PROSITE" id="PS51762">
    <property type="entry name" value="GH16_2"/>
    <property type="match status" value="1"/>
</dbReference>
<reference evidence="4" key="1">
    <citation type="submission" date="2022-01" db="EMBL/GenBank/DDBJ databases">
        <authorList>
            <person name="King R."/>
        </authorList>
    </citation>
    <scope>NUCLEOTIDE SEQUENCE</scope>
</reference>
<dbReference type="GO" id="GO:0005975">
    <property type="term" value="P:carbohydrate metabolic process"/>
    <property type="evidence" value="ECO:0007669"/>
    <property type="project" value="InterPro"/>
</dbReference>
<evidence type="ECO:0000259" key="3">
    <source>
        <dbReference type="PROSITE" id="PS51762"/>
    </source>
</evidence>
<dbReference type="PANTHER" id="PTHR10963:SF55">
    <property type="entry name" value="GLYCOSIDE HYDROLASE FAMILY 16 PROTEIN"/>
    <property type="match status" value="1"/>
</dbReference>
<dbReference type="EMBL" id="OU892279">
    <property type="protein sequence ID" value="CAG9766717.1"/>
    <property type="molecule type" value="Genomic_DNA"/>
</dbReference>
<dbReference type="InterPro" id="IPR013320">
    <property type="entry name" value="ConA-like_dom_sf"/>
</dbReference>
<gene>
    <name evidence="4" type="ORF">CEUTPL_LOCUS7291</name>
</gene>
<name>A0A9N9QPI5_9CUCU</name>
<evidence type="ECO:0000313" key="4">
    <source>
        <dbReference type="EMBL" id="CAG9766717.1"/>
    </source>
</evidence>
<dbReference type="OrthoDB" id="4781at2759"/>
<evidence type="ECO:0000256" key="2">
    <source>
        <dbReference type="SAM" id="SignalP"/>
    </source>
</evidence>
<organism evidence="4 5">
    <name type="scientific">Ceutorhynchus assimilis</name>
    <name type="common">cabbage seed weevil</name>
    <dbReference type="NCBI Taxonomy" id="467358"/>
    <lineage>
        <taxon>Eukaryota</taxon>
        <taxon>Metazoa</taxon>
        <taxon>Ecdysozoa</taxon>
        <taxon>Arthropoda</taxon>
        <taxon>Hexapoda</taxon>
        <taxon>Insecta</taxon>
        <taxon>Pterygota</taxon>
        <taxon>Neoptera</taxon>
        <taxon>Endopterygota</taxon>
        <taxon>Coleoptera</taxon>
        <taxon>Polyphaga</taxon>
        <taxon>Cucujiformia</taxon>
        <taxon>Curculionidae</taxon>
        <taxon>Ceutorhynchinae</taxon>
        <taxon>Ceutorhynchus</taxon>
    </lineage>
</organism>
<accession>A0A9N9QPI5</accession>
<protein>
    <recommendedName>
        <fullName evidence="3">GH16 domain-containing protein</fullName>
    </recommendedName>
</protein>
<keyword evidence="2" id="KW-0732">Signal</keyword>